<evidence type="ECO:0000313" key="4">
    <source>
        <dbReference type="Proteomes" id="UP000022910"/>
    </source>
</evidence>
<dbReference type="InterPro" id="IPR038917">
    <property type="entry name" value="Malonyl_CoA_deC"/>
</dbReference>
<feature type="domain" description="Malonyl-CoA decarboxylase N-terminal" evidence="2">
    <location>
        <begin position="170"/>
        <end position="262"/>
    </location>
</feature>
<dbReference type="GO" id="GO:0006085">
    <property type="term" value="P:acetyl-CoA biosynthetic process"/>
    <property type="evidence" value="ECO:0007669"/>
    <property type="project" value="TreeGrafter"/>
</dbReference>
<accession>A0A015JZN3</accession>
<dbReference type="OrthoDB" id="426718at2759"/>
<dbReference type="EMBL" id="JEMT01029261">
    <property type="protein sequence ID" value="EXX52621.1"/>
    <property type="molecule type" value="Genomic_DNA"/>
</dbReference>
<evidence type="ECO:0000313" key="3">
    <source>
        <dbReference type="EMBL" id="EXX52621.1"/>
    </source>
</evidence>
<dbReference type="GO" id="GO:0005782">
    <property type="term" value="C:peroxisomal matrix"/>
    <property type="evidence" value="ECO:0007669"/>
    <property type="project" value="TreeGrafter"/>
</dbReference>
<comment type="caution">
    <text evidence="3">The sequence shown here is derived from an EMBL/GenBank/DDBJ whole genome shotgun (WGS) entry which is preliminary data.</text>
</comment>
<dbReference type="HOGENOM" id="CLU_023433_3_0_1"/>
<proteinExistence type="predicted"/>
<dbReference type="GO" id="GO:0006633">
    <property type="term" value="P:fatty acid biosynthetic process"/>
    <property type="evidence" value="ECO:0007669"/>
    <property type="project" value="InterPro"/>
</dbReference>
<dbReference type="GO" id="GO:0050080">
    <property type="term" value="F:malonyl-CoA decarboxylase activity"/>
    <property type="evidence" value="ECO:0007669"/>
    <property type="project" value="InterPro"/>
</dbReference>
<evidence type="ECO:0008006" key="5">
    <source>
        <dbReference type="Google" id="ProtNLM"/>
    </source>
</evidence>
<dbReference type="InterPro" id="IPR038351">
    <property type="entry name" value="MCD_N_sf"/>
</dbReference>
<name>A0A015JZN3_RHIIW</name>
<dbReference type="InterPro" id="IPR042303">
    <property type="entry name" value="Malonyl_CoA_deC_C_sf"/>
</dbReference>
<dbReference type="AlphaFoldDB" id="A0A015JZN3"/>
<dbReference type="PANTHER" id="PTHR28641:SF1">
    <property type="entry name" value="MALONYL-COA DECARBOXYLASE, MITOCHONDRIAL"/>
    <property type="match status" value="1"/>
</dbReference>
<dbReference type="InterPro" id="IPR007956">
    <property type="entry name" value="Malonyl_CoA_deC_C"/>
</dbReference>
<evidence type="ECO:0000259" key="2">
    <source>
        <dbReference type="Pfam" id="PF17408"/>
    </source>
</evidence>
<dbReference type="Pfam" id="PF05292">
    <property type="entry name" value="MCD"/>
    <property type="match status" value="1"/>
</dbReference>
<dbReference type="InterPro" id="IPR035372">
    <property type="entry name" value="MCD_N"/>
</dbReference>
<dbReference type="STRING" id="1432141.A0A015JZN3"/>
<dbReference type="Gene3D" id="1.20.140.90">
    <property type="entry name" value="Malonyl-CoA decarboxylase, oligemerization domain"/>
    <property type="match status" value="1"/>
</dbReference>
<reference evidence="3 4" key="1">
    <citation type="submission" date="2014-02" db="EMBL/GenBank/DDBJ databases">
        <title>Single nucleus genome sequencing reveals high similarity among nuclei of an endomycorrhizal fungus.</title>
        <authorList>
            <person name="Lin K."/>
            <person name="Geurts R."/>
            <person name="Zhang Z."/>
            <person name="Limpens E."/>
            <person name="Saunders D.G."/>
            <person name="Mu D."/>
            <person name="Pang E."/>
            <person name="Cao H."/>
            <person name="Cha H."/>
            <person name="Lin T."/>
            <person name="Zhou Q."/>
            <person name="Shang Y."/>
            <person name="Li Y."/>
            <person name="Ivanov S."/>
            <person name="Sharma T."/>
            <person name="Velzen R.V."/>
            <person name="Ruijter N.D."/>
            <person name="Aanen D.K."/>
            <person name="Win J."/>
            <person name="Kamoun S."/>
            <person name="Bisseling T."/>
            <person name="Huang S."/>
        </authorList>
    </citation>
    <scope>NUCLEOTIDE SEQUENCE [LARGE SCALE GENOMIC DNA]</scope>
    <source>
        <strain evidence="4">DAOM197198w</strain>
    </source>
</reference>
<keyword evidence="4" id="KW-1185">Reference proteome</keyword>
<dbReference type="Pfam" id="PF17408">
    <property type="entry name" value="MCD_N"/>
    <property type="match status" value="1"/>
</dbReference>
<protein>
    <recommendedName>
        <fullName evidence="5">MCD-domain-containing protein</fullName>
    </recommendedName>
</protein>
<sequence length="567" mass="65894">MSVFSCIRHLNKNYSIIFQRLQKTPTVYYNLYRHNKKSIIQNIMKQNKHNRKFSSFNHDLPQKPISNNEAQNLFEQYIQQSLKTDAIEDFWQNIEAYTHEPGFFSFGGPNSKLAISEPRFIRKLISVSVSEKRNEGDLVPTLMTKKCCELYENLDKEDRIKFLKILAHDFGVVRDKVFKATDHYIGISNADANERAILRAEQILRHAVIPIHHVFFDRINRLPNGTKFLMDMRADLLVYLRENGHDAVLMTLNESLREKLSSLLVGFLSLKRLTWHSPAASLEKVMEYEAVHAIKDWDDMKRRVGPGRRLFAFFYRDISNEPLVFIQVALTKEIVNNVQIILEDPSPTRSIPQSEDIQCAIFYSITSQQGLSGIELGNFLIKRVVRELQNEFPSIETFSTLSPIPGFNKWLINTINVEEDSMLIKEEIEKIKRVRNDLDGNGAEILKHLIKTKEWIRDEKCFRELKPILMRLCARYILTEKRRNLALDPVANFHIRNGACVYRLNWLGDISKKGLEESFGIMANYNYILEHIENNNRQYLCDGTITISNIDPVLVEEAKGTTNIKII</sequence>
<dbReference type="GO" id="GO:0005759">
    <property type="term" value="C:mitochondrial matrix"/>
    <property type="evidence" value="ECO:0007669"/>
    <property type="project" value="TreeGrafter"/>
</dbReference>
<dbReference type="PANTHER" id="PTHR28641">
    <property type="match status" value="1"/>
</dbReference>
<dbReference type="FunFam" id="3.40.630.150:FF:000001">
    <property type="entry name" value="Malonyl-CoA decarboxylase, mitochondrial"/>
    <property type="match status" value="1"/>
</dbReference>
<dbReference type="Gene3D" id="3.40.630.150">
    <property type="entry name" value="Malonyl-CoA decarboxylase, catalytic domain"/>
    <property type="match status" value="1"/>
</dbReference>
<gene>
    <name evidence="3" type="ORF">RirG_251420</name>
</gene>
<evidence type="ECO:0000259" key="1">
    <source>
        <dbReference type="Pfam" id="PF05292"/>
    </source>
</evidence>
<feature type="domain" description="Malonyl-CoA decarboxylase C-terminal" evidence="1">
    <location>
        <begin position="266"/>
        <end position="527"/>
    </location>
</feature>
<dbReference type="OMA" id="PIDWSTP"/>
<dbReference type="GO" id="GO:2001294">
    <property type="term" value="P:malonyl-CoA catabolic process"/>
    <property type="evidence" value="ECO:0007669"/>
    <property type="project" value="TreeGrafter"/>
</dbReference>
<dbReference type="Proteomes" id="UP000022910">
    <property type="component" value="Unassembled WGS sequence"/>
</dbReference>
<organism evidence="3 4">
    <name type="scientific">Rhizophagus irregularis (strain DAOM 197198w)</name>
    <name type="common">Glomus intraradices</name>
    <dbReference type="NCBI Taxonomy" id="1432141"/>
    <lineage>
        <taxon>Eukaryota</taxon>
        <taxon>Fungi</taxon>
        <taxon>Fungi incertae sedis</taxon>
        <taxon>Mucoromycota</taxon>
        <taxon>Glomeromycotina</taxon>
        <taxon>Glomeromycetes</taxon>
        <taxon>Glomerales</taxon>
        <taxon>Glomeraceae</taxon>
        <taxon>Rhizophagus</taxon>
    </lineage>
</organism>